<gene>
    <name evidence="2" type="ORF">M422DRAFT_267101</name>
</gene>
<evidence type="ECO:0000313" key="2">
    <source>
        <dbReference type="EMBL" id="KIJ31294.1"/>
    </source>
</evidence>
<dbReference type="HOGENOM" id="CLU_000384_31_4_1"/>
<evidence type="ECO:0000313" key="3">
    <source>
        <dbReference type="Proteomes" id="UP000054279"/>
    </source>
</evidence>
<dbReference type="Proteomes" id="UP000054279">
    <property type="component" value="Unassembled WGS sequence"/>
</dbReference>
<dbReference type="CDD" id="cd00024">
    <property type="entry name" value="CD_CSD"/>
    <property type="match status" value="1"/>
</dbReference>
<proteinExistence type="predicted"/>
<accession>A0A0C9U9S7</accession>
<dbReference type="AlphaFoldDB" id="A0A0C9U9S7"/>
<feature type="region of interest" description="Disordered" evidence="1">
    <location>
        <begin position="1"/>
        <end position="21"/>
    </location>
</feature>
<dbReference type="InterPro" id="IPR016197">
    <property type="entry name" value="Chromo-like_dom_sf"/>
</dbReference>
<keyword evidence="3" id="KW-1185">Reference proteome</keyword>
<dbReference type="SUPFAM" id="SSF54160">
    <property type="entry name" value="Chromo domain-like"/>
    <property type="match status" value="1"/>
</dbReference>
<protein>
    <submittedName>
        <fullName evidence="2">Uncharacterized protein</fullName>
    </submittedName>
</protein>
<reference evidence="2 3" key="1">
    <citation type="submission" date="2014-06" db="EMBL/GenBank/DDBJ databases">
        <title>Evolutionary Origins and Diversification of the Mycorrhizal Mutualists.</title>
        <authorList>
            <consortium name="DOE Joint Genome Institute"/>
            <consortium name="Mycorrhizal Genomics Consortium"/>
            <person name="Kohler A."/>
            <person name="Kuo A."/>
            <person name="Nagy L.G."/>
            <person name="Floudas D."/>
            <person name="Copeland A."/>
            <person name="Barry K.W."/>
            <person name="Cichocki N."/>
            <person name="Veneault-Fourrey C."/>
            <person name="LaButti K."/>
            <person name="Lindquist E.A."/>
            <person name="Lipzen A."/>
            <person name="Lundell T."/>
            <person name="Morin E."/>
            <person name="Murat C."/>
            <person name="Riley R."/>
            <person name="Ohm R."/>
            <person name="Sun H."/>
            <person name="Tunlid A."/>
            <person name="Henrissat B."/>
            <person name="Grigoriev I.V."/>
            <person name="Hibbett D.S."/>
            <person name="Martin F."/>
        </authorList>
    </citation>
    <scope>NUCLEOTIDE SEQUENCE [LARGE SCALE GENOMIC DNA]</scope>
    <source>
        <strain evidence="2 3">SS14</strain>
    </source>
</reference>
<dbReference type="EMBL" id="KN837245">
    <property type="protein sequence ID" value="KIJ31294.1"/>
    <property type="molecule type" value="Genomic_DNA"/>
</dbReference>
<evidence type="ECO:0000256" key="1">
    <source>
        <dbReference type="SAM" id="MobiDB-lite"/>
    </source>
</evidence>
<organism evidence="2 3">
    <name type="scientific">Sphaerobolus stellatus (strain SS14)</name>
    <dbReference type="NCBI Taxonomy" id="990650"/>
    <lineage>
        <taxon>Eukaryota</taxon>
        <taxon>Fungi</taxon>
        <taxon>Dikarya</taxon>
        <taxon>Basidiomycota</taxon>
        <taxon>Agaricomycotina</taxon>
        <taxon>Agaricomycetes</taxon>
        <taxon>Phallomycetidae</taxon>
        <taxon>Geastrales</taxon>
        <taxon>Sphaerobolaceae</taxon>
        <taxon>Sphaerobolus</taxon>
    </lineage>
</organism>
<sequence length="75" mass="8546">MLEPHVPNTIPNRIEEPPPPVTIDDTVEYEISQILDRKLPSVENDWLPATELEHAKELIADFHKAYPDKPGPHLS</sequence>
<dbReference type="OrthoDB" id="2650643at2759"/>
<name>A0A0C9U9S7_SPHS4</name>